<organism evidence="2 3">
    <name type="scientific">Thiohalocapsa halophila</name>
    <dbReference type="NCBI Taxonomy" id="69359"/>
    <lineage>
        <taxon>Bacteria</taxon>
        <taxon>Pseudomonadati</taxon>
        <taxon>Pseudomonadota</taxon>
        <taxon>Gammaproteobacteria</taxon>
        <taxon>Chromatiales</taxon>
        <taxon>Chromatiaceae</taxon>
        <taxon>Thiohalocapsa</taxon>
    </lineage>
</organism>
<dbReference type="Pfam" id="PF14334">
    <property type="entry name" value="DUF4390"/>
    <property type="match status" value="1"/>
</dbReference>
<dbReference type="EMBL" id="NRRV01000042">
    <property type="protein sequence ID" value="MBK1632205.1"/>
    <property type="molecule type" value="Genomic_DNA"/>
</dbReference>
<evidence type="ECO:0000256" key="1">
    <source>
        <dbReference type="SAM" id="SignalP"/>
    </source>
</evidence>
<reference evidence="2 3" key="1">
    <citation type="journal article" date="2020" name="Microorganisms">
        <title>Osmotic Adaptation and Compatible Solute Biosynthesis of Phototrophic Bacteria as Revealed from Genome Analyses.</title>
        <authorList>
            <person name="Imhoff J.F."/>
            <person name="Rahn T."/>
            <person name="Kunzel S."/>
            <person name="Keller A."/>
            <person name="Neulinger S.C."/>
        </authorList>
    </citation>
    <scope>NUCLEOTIDE SEQUENCE [LARGE SCALE GENOMIC DNA]</scope>
    <source>
        <strain evidence="2 3">DSM 6210</strain>
    </source>
</reference>
<evidence type="ECO:0000313" key="3">
    <source>
        <dbReference type="Proteomes" id="UP000748752"/>
    </source>
</evidence>
<dbReference type="Proteomes" id="UP000748752">
    <property type="component" value="Unassembled WGS sequence"/>
</dbReference>
<proteinExistence type="predicted"/>
<dbReference type="RefSeq" id="WP_200239565.1">
    <property type="nucleotide sequence ID" value="NZ_NRRV01000042.1"/>
</dbReference>
<comment type="caution">
    <text evidence="2">The sequence shown here is derived from an EMBL/GenBank/DDBJ whole genome shotgun (WGS) entry which is preliminary data.</text>
</comment>
<keyword evidence="3" id="KW-1185">Reference proteome</keyword>
<feature type="chain" id="PRO_5047092860" description="DUF4390 domain-containing protein" evidence="1">
    <location>
        <begin position="28"/>
        <end position="189"/>
    </location>
</feature>
<evidence type="ECO:0008006" key="4">
    <source>
        <dbReference type="Google" id="ProtNLM"/>
    </source>
</evidence>
<accession>A0ABS1CJV6</accession>
<feature type="signal peptide" evidence="1">
    <location>
        <begin position="1"/>
        <end position="27"/>
    </location>
</feature>
<evidence type="ECO:0000313" key="2">
    <source>
        <dbReference type="EMBL" id="MBK1632205.1"/>
    </source>
</evidence>
<name>A0ABS1CJV6_9GAMM</name>
<gene>
    <name evidence="2" type="ORF">CKO31_15960</name>
</gene>
<sequence length="189" mass="22062">MRRHRHWRIAVLLPALMLLVGAAEASARDFDVERVETRLEEGTFLMDANIRYAFSERALEALENGVPLTVEVHIRVRPADAWIWQESLVDLRLRYRIRYKPLSERYLVSQLPGERGRTYVTRDAALAALGEIRDLALLRSERLEPDTAYEVQLRVSLDIEELPLPLRPIAYLYPSWKQSSKWTKWPLTP</sequence>
<dbReference type="InterPro" id="IPR025500">
    <property type="entry name" value="DUF4390"/>
</dbReference>
<keyword evidence="1" id="KW-0732">Signal</keyword>
<protein>
    <recommendedName>
        <fullName evidence="4">DUF4390 domain-containing protein</fullName>
    </recommendedName>
</protein>